<name>A0ABW1L662_9BACL</name>
<evidence type="ECO:0000313" key="6">
    <source>
        <dbReference type="Proteomes" id="UP001596170"/>
    </source>
</evidence>
<dbReference type="PANTHER" id="PTHR43792">
    <property type="entry name" value="GNAT FAMILY, PUTATIVE (AFU_ORTHOLOGUE AFUA_3G00765)-RELATED-RELATED"/>
    <property type="match status" value="1"/>
</dbReference>
<dbReference type="EMBL" id="JBHSRI010000003">
    <property type="protein sequence ID" value="MFC6038642.1"/>
    <property type="molecule type" value="Genomic_DNA"/>
</dbReference>
<keyword evidence="6" id="KW-1185">Reference proteome</keyword>
<reference evidence="6" key="1">
    <citation type="journal article" date="2019" name="Int. J. Syst. Evol. Microbiol.">
        <title>The Global Catalogue of Microorganisms (GCM) 10K type strain sequencing project: providing services to taxonomists for standard genome sequencing and annotation.</title>
        <authorList>
            <consortium name="The Broad Institute Genomics Platform"/>
            <consortium name="The Broad Institute Genome Sequencing Center for Infectious Disease"/>
            <person name="Wu L."/>
            <person name="Ma J."/>
        </authorList>
    </citation>
    <scope>NUCLEOTIDE SEQUENCE [LARGE SCALE GENOMIC DNA]</scope>
    <source>
        <strain evidence="6">CCUG 54527</strain>
    </source>
</reference>
<dbReference type="InterPro" id="IPR016181">
    <property type="entry name" value="Acyl_CoA_acyltransferase"/>
</dbReference>
<comment type="similarity">
    <text evidence="3">Belongs to the acetyltransferase family. RimJ subfamily.</text>
</comment>
<dbReference type="InterPro" id="IPR051531">
    <property type="entry name" value="N-acetyltransferase"/>
</dbReference>
<keyword evidence="1 5" id="KW-0808">Transferase</keyword>
<proteinExistence type="inferred from homology"/>
<dbReference type="RefSeq" id="WP_377732686.1">
    <property type="nucleotide sequence ID" value="NZ_JBHSRI010000003.1"/>
</dbReference>
<dbReference type="SUPFAM" id="SSF55729">
    <property type="entry name" value="Acyl-CoA N-acyltransferases (Nat)"/>
    <property type="match status" value="1"/>
</dbReference>
<dbReference type="GO" id="GO:0016746">
    <property type="term" value="F:acyltransferase activity"/>
    <property type="evidence" value="ECO:0007669"/>
    <property type="project" value="UniProtKB-KW"/>
</dbReference>
<protein>
    <submittedName>
        <fullName evidence="5">GNAT family N-acetyltransferase</fullName>
        <ecNumber evidence="5">2.3.-.-</ecNumber>
    </submittedName>
</protein>
<evidence type="ECO:0000256" key="3">
    <source>
        <dbReference type="ARBA" id="ARBA00038502"/>
    </source>
</evidence>
<dbReference type="Pfam" id="PF13302">
    <property type="entry name" value="Acetyltransf_3"/>
    <property type="match status" value="1"/>
</dbReference>
<dbReference type="EC" id="2.3.-.-" evidence="5"/>
<evidence type="ECO:0000313" key="5">
    <source>
        <dbReference type="EMBL" id="MFC6038642.1"/>
    </source>
</evidence>
<dbReference type="PANTHER" id="PTHR43792:SF8">
    <property type="entry name" value="[RIBOSOMAL PROTEIN US5]-ALANINE N-ACETYLTRANSFERASE"/>
    <property type="match status" value="1"/>
</dbReference>
<accession>A0ABW1L662</accession>
<dbReference type="Gene3D" id="3.40.630.30">
    <property type="match status" value="1"/>
</dbReference>
<feature type="domain" description="N-acetyltransferase" evidence="4">
    <location>
        <begin position="10"/>
        <end position="150"/>
    </location>
</feature>
<evidence type="ECO:0000256" key="2">
    <source>
        <dbReference type="ARBA" id="ARBA00023315"/>
    </source>
</evidence>
<evidence type="ECO:0000259" key="4">
    <source>
        <dbReference type="Pfam" id="PF13302"/>
    </source>
</evidence>
<organism evidence="5 6">
    <name type="scientific">Paenisporosarcina macmurdoensis</name>
    <dbReference type="NCBI Taxonomy" id="212659"/>
    <lineage>
        <taxon>Bacteria</taxon>
        <taxon>Bacillati</taxon>
        <taxon>Bacillota</taxon>
        <taxon>Bacilli</taxon>
        <taxon>Bacillales</taxon>
        <taxon>Caryophanaceae</taxon>
        <taxon>Paenisporosarcina</taxon>
    </lineage>
</organism>
<comment type="caution">
    <text evidence="5">The sequence shown here is derived from an EMBL/GenBank/DDBJ whole genome shotgun (WGS) entry which is preliminary data.</text>
</comment>
<dbReference type="InterPro" id="IPR000182">
    <property type="entry name" value="GNAT_dom"/>
</dbReference>
<gene>
    <name evidence="5" type="ORF">ACFPYN_04145</name>
</gene>
<keyword evidence="2 5" id="KW-0012">Acyltransferase</keyword>
<evidence type="ECO:0000256" key="1">
    <source>
        <dbReference type="ARBA" id="ARBA00022679"/>
    </source>
</evidence>
<dbReference type="Proteomes" id="UP001596170">
    <property type="component" value="Unassembled WGS sequence"/>
</dbReference>
<sequence length="181" mass="21061">MILLEGQTCFLRTLREHDAAELAHLVTKNRFYWSVFEPRHQDSYFTAAVQREKILESLHHMKNQREFSFGIYDIKTNYLVGHISMYGIKRLPFSSSFIGYSIDEMNIGKGIGTEAVKLVVKYGMEVVGLHRIEAYVSPRNIGSIRVLEKANLLQEGLLRQLLFINGEWEDHFIYAILENDY</sequence>